<keyword evidence="3" id="KW-1185">Reference proteome</keyword>
<reference evidence="1" key="1">
    <citation type="submission" date="2023-06" db="EMBL/GenBank/DDBJ databases">
        <authorList>
            <person name="Kurt Z."/>
        </authorList>
    </citation>
    <scope>NUCLEOTIDE SEQUENCE</scope>
</reference>
<organism evidence="1">
    <name type="scientific">Hexamita inflata</name>
    <dbReference type="NCBI Taxonomy" id="28002"/>
    <lineage>
        <taxon>Eukaryota</taxon>
        <taxon>Metamonada</taxon>
        <taxon>Diplomonadida</taxon>
        <taxon>Hexamitidae</taxon>
        <taxon>Hexamitinae</taxon>
        <taxon>Hexamita</taxon>
    </lineage>
</organism>
<dbReference type="Proteomes" id="UP001642409">
    <property type="component" value="Unassembled WGS sequence"/>
</dbReference>
<evidence type="ECO:0000313" key="2">
    <source>
        <dbReference type="EMBL" id="CAL5982169.1"/>
    </source>
</evidence>
<accession>A0AA86Q6K2</accession>
<dbReference type="AlphaFoldDB" id="A0AA86Q6K2"/>
<reference evidence="2 3" key="2">
    <citation type="submission" date="2024-07" db="EMBL/GenBank/DDBJ databases">
        <authorList>
            <person name="Akdeniz Z."/>
        </authorList>
    </citation>
    <scope>NUCLEOTIDE SEQUENCE [LARGE SCALE GENOMIC DNA]</scope>
</reference>
<evidence type="ECO:0000313" key="3">
    <source>
        <dbReference type="Proteomes" id="UP001642409"/>
    </source>
</evidence>
<name>A0AA86Q6K2_9EUKA</name>
<protein>
    <submittedName>
        <fullName evidence="2">Hypothetical_protein</fullName>
    </submittedName>
</protein>
<evidence type="ECO:0000313" key="1">
    <source>
        <dbReference type="EMBL" id="CAI9952193.1"/>
    </source>
</evidence>
<gene>
    <name evidence="1" type="ORF">HINF_LOCUS39838</name>
    <name evidence="2" type="ORF">HINF_LOCUS7009</name>
</gene>
<sequence>MNRNLEYFQQLQHFTLHHICLQIIAKRCQCARQLPGDISQTCINLSTLHYLQKQTLDKALVGAPSSTCRDVLSPLQSMIACRFIEKKLFGAKNHLGYYQIENNCISAFYLEKDQKVDLFYNLADLEVEATTYGKSILYDPRRKLKIVVNLPDQNKAEMDSLQNNHQEDSDKIVSFCANGCLSYEESGLETPKSFTRGGQIWCFDQ</sequence>
<dbReference type="EMBL" id="CATOUU010000831">
    <property type="protein sequence ID" value="CAI9952193.1"/>
    <property type="molecule type" value="Genomic_DNA"/>
</dbReference>
<dbReference type="EMBL" id="CAXDID020000014">
    <property type="protein sequence ID" value="CAL5982169.1"/>
    <property type="molecule type" value="Genomic_DNA"/>
</dbReference>
<comment type="caution">
    <text evidence="1">The sequence shown here is derived from an EMBL/GenBank/DDBJ whole genome shotgun (WGS) entry which is preliminary data.</text>
</comment>
<proteinExistence type="predicted"/>